<keyword evidence="4" id="KW-1185">Reference proteome</keyword>
<evidence type="ECO:0000313" key="4">
    <source>
        <dbReference type="Proteomes" id="UP000569951"/>
    </source>
</evidence>
<evidence type="ECO:0000313" key="3">
    <source>
        <dbReference type="EMBL" id="MBB6098068.1"/>
    </source>
</evidence>
<comment type="caution">
    <text evidence="3">The sequence shown here is derived from an EMBL/GenBank/DDBJ whole genome shotgun (WGS) entry which is preliminary data.</text>
</comment>
<feature type="domain" description="Death" evidence="2">
    <location>
        <begin position="93"/>
        <end position="133"/>
    </location>
</feature>
<dbReference type="AlphaFoldDB" id="A0A841I1A8"/>
<sequence>MNWLRPVTALIVGCATALVLFGAFYNRFSPRPEQGDPQLALQMIPVELLGGLLIGVLVYRVFGRKLADPTGSREDVHERMLMRFAFRRGGVVQLDRIENESPLDRMTARQLLHRWVQQGRAEETAPGEFRVLR</sequence>
<keyword evidence="1" id="KW-0472">Membrane</keyword>
<feature type="transmembrane region" description="Helical" evidence="1">
    <location>
        <begin position="7"/>
        <end position="28"/>
    </location>
</feature>
<keyword evidence="1" id="KW-0812">Transmembrane</keyword>
<proteinExistence type="predicted"/>
<accession>A0A841I1A8</accession>
<feature type="transmembrane region" description="Helical" evidence="1">
    <location>
        <begin position="40"/>
        <end position="62"/>
    </location>
</feature>
<dbReference type="RefSeq" id="WP_183986104.1">
    <property type="nucleotide sequence ID" value="NZ_JACHHG010000004.1"/>
</dbReference>
<dbReference type="GO" id="GO:0007165">
    <property type="term" value="P:signal transduction"/>
    <property type="evidence" value="ECO:0007669"/>
    <property type="project" value="InterPro"/>
</dbReference>
<name>A0A841I1A8_9DEIO</name>
<organism evidence="3 4">
    <name type="scientific">Deinobacterium chartae</name>
    <dbReference type="NCBI Taxonomy" id="521158"/>
    <lineage>
        <taxon>Bacteria</taxon>
        <taxon>Thermotogati</taxon>
        <taxon>Deinococcota</taxon>
        <taxon>Deinococci</taxon>
        <taxon>Deinococcales</taxon>
        <taxon>Deinococcaceae</taxon>
        <taxon>Deinobacterium</taxon>
    </lineage>
</organism>
<protein>
    <recommendedName>
        <fullName evidence="2">Death domain-containing protein</fullName>
    </recommendedName>
</protein>
<evidence type="ECO:0000259" key="2">
    <source>
        <dbReference type="PROSITE" id="PS50017"/>
    </source>
</evidence>
<evidence type="ECO:0000256" key="1">
    <source>
        <dbReference type="SAM" id="Phobius"/>
    </source>
</evidence>
<dbReference type="PROSITE" id="PS50017">
    <property type="entry name" value="DEATH_DOMAIN"/>
    <property type="match status" value="1"/>
</dbReference>
<dbReference type="Proteomes" id="UP000569951">
    <property type="component" value="Unassembled WGS sequence"/>
</dbReference>
<dbReference type="InterPro" id="IPR000488">
    <property type="entry name" value="Death_dom"/>
</dbReference>
<reference evidence="3 4" key="1">
    <citation type="submission" date="2020-08" db="EMBL/GenBank/DDBJ databases">
        <title>Genomic Encyclopedia of Type Strains, Phase IV (KMG-IV): sequencing the most valuable type-strain genomes for metagenomic binning, comparative biology and taxonomic classification.</title>
        <authorList>
            <person name="Goeker M."/>
        </authorList>
    </citation>
    <scope>NUCLEOTIDE SEQUENCE [LARGE SCALE GENOMIC DNA]</scope>
    <source>
        <strain evidence="3 4">DSM 21458</strain>
    </source>
</reference>
<dbReference type="EMBL" id="JACHHG010000004">
    <property type="protein sequence ID" value="MBB6098068.1"/>
    <property type="molecule type" value="Genomic_DNA"/>
</dbReference>
<gene>
    <name evidence="3" type="ORF">HNR42_001491</name>
</gene>
<keyword evidence="1" id="KW-1133">Transmembrane helix</keyword>